<gene>
    <name evidence="2" type="ORF">ARMSODRAFT_1016196</name>
</gene>
<proteinExistence type="predicted"/>
<evidence type="ECO:0000313" key="2">
    <source>
        <dbReference type="EMBL" id="PBK72217.1"/>
    </source>
</evidence>
<dbReference type="EMBL" id="KZ293422">
    <property type="protein sequence ID" value="PBK72217.1"/>
    <property type="molecule type" value="Genomic_DNA"/>
</dbReference>
<feature type="compositionally biased region" description="Basic and acidic residues" evidence="1">
    <location>
        <begin position="1"/>
        <end position="11"/>
    </location>
</feature>
<evidence type="ECO:0000256" key="1">
    <source>
        <dbReference type="SAM" id="MobiDB-lite"/>
    </source>
</evidence>
<feature type="region of interest" description="Disordered" evidence="1">
    <location>
        <begin position="1"/>
        <end position="23"/>
    </location>
</feature>
<reference evidence="3" key="1">
    <citation type="journal article" date="2017" name="Nat. Ecol. Evol.">
        <title>Genome expansion and lineage-specific genetic innovations in the forest pathogenic fungi Armillaria.</title>
        <authorList>
            <person name="Sipos G."/>
            <person name="Prasanna A.N."/>
            <person name="Walter M.C."/>
            <person name="O'Connor E."/>
            <person name="Balint B."/>
            <person name="Krizsan K."/>
            <person name="Kiss B."/>
            <person name="Hess J."/>
            <person name="Varga T."/>
            <person name="Slot J."/>
            <person name="Riley R."/>
            <person name="Boka B."/>
            <person name="Rigling D."/>
            <person name="Barry K."/>
            <person name="Lee J."/>
            <person name="Mihaltcheva S."/>
            <person name="LaButti K."/>
            <person name="Lipzen A."/>
            <person name="Waldron R."/>
            <person name="Moloney N.M."/>
            <person name="Sperisen C."/>
            <person name="Kredics L."/>
            <person name="Vagvoelgyi C."/>
            <person name="Patrignani A."/>
            <person name="Fitzpatrick D."/>
            <person name="Nagy I."/>
            <person name="Doyle S."/>
            <person name="Anderson J.B."/>
            <person name="Grigoriev I.V."/>
            <person name="Gueldener U."/>
            <person name="Muensterkoetter M."/>
            <person name="Nagy L.G."/>
        </authorList>
    </citation>
    <scope>NUCLEOTIDE SEQUENCE [LARGE SCALE GENOMIC DNA]</scope>
    <source>
        <strain evidence="3">28-4</strain>
    </source>
</reference>
<protein>
    <submittedName>
        <fullName evidence="2">Uncharacterized protein</fullName>
    </submittedName>
</protein>
<evidence type="ECO:0000313" key="3">
    <source>
        <dbReference type="Proteomes" id="UP000218334"/>
    </source>
</evidence>
<accession>A0A2H3C5Y4</accession>
<dbReference type="Proteomes" id="UP000218334">
    <property type="component" value="Unassembled WGS sequence"/>
</dbReference>
<sequence>MSVVVESRDEGVPGPSKKAKVEAMGPVENKEVLQENSKCIPGSFHGVLICLQNIVFGVARIEPDALQWRLDKDMVQLQVQGLMEPEKMNVDDPYKISNHEFWYGLRGERKLEQIKLA</sequence>
<name>A0A2H3C5Y4_9AGAR</name>
<dbReference type="AlphaFoldDB" id="A0A2H3C5Y4"/>
<organism evidence="2 3">
    <name type="scientific">Armillaria solidipes</name>
    <dbReference type="NCBI Taxonomy" id="1076256"/>
    <lineage>
        <taxon>Eukaryota</taxon>
        <taxon>Fungi</taxon>
        <taxon>Dikarya</taxon>
        <taxon>Basidiomycota</taxon>
        <taxon>Agaricomycotina</taxon>
        <taxon>Agaricomycetes</taxon>
        <taxon>Agaricomycetidae</taxon>
        <taxon>Agaricales</taxon>
        <taxon>Marasmiineae</taxon>
        <taxon>Physalacriaceae</taxon>
        <taxon>Armillaria</taxon>
    </lineage>
</organism>
<keyword evidence="3" id="KW-1185">Reference proteome</keyword>